<feature type="transmembrane region" description="Helical" evidence="1">
    <location>
        <begin position="5"/>
        <end position="23"/>
    </location>
</feature>
<sequence length="139" mass="14913">MKTHAVAYLATLIVFVAVDFVWLSTMADRLYRPVLGDMLAPDFSLAPAIAFYLIYAAGLTFLAVRRGLISGSLVTALINGAAVGFTAYATYDLTNQSTLKNWSTLLTVADLIWGTVLSAVAAGTSFWITRRITASLGQT</sequence>
<dbReference type="OrthoDB" id="166547at2"/>
<accession>A0A6N8SN81</accession>
<evidence type="ECO:0000313" key="3">
    <source>
        <dbReference type="Proteomes" id="UP000435802"/>
    </source>
</evidence>
<feature type="transmembrane region" description="Helical" evidence="1">
    <location>
        <begin position="111"/>
        <end position="129"/>
    </location>
</feature>
<keyword evidence="1" id="KW-1133">Transmembrane helix</keyword>
<evidence type="ECO:0000313" key="2">
    <source>
        <dbReference type="EMBL" id="MXN48392.1"/>
    </source>
</evidence>
<organism evidence="2 3">
    <name type="scientific">Shinella kummerowiae</name>
    <dbReference type="NCBI Taxonomy" id="417745"/>
    <lineage>
        <taxon>Bacteria</taxon>
        <taxon>Pseudomonadati</taxon>
        <taxon>Pseudomonadota</taxon>
        <taxon>Alphaproteobacteria</taxon>
        <taxon>Hyphomicrobiales</taxon>
        <taxon>Rhizobiaceae</taxon>
        <taxon>Shinella</taxon>
    </lineage>
</organism>
<name>A0A6N8SN81_9HYPH</name>
<comment type="caution">
    <text evidence="2">The sequence shown here is derived from an EMBL/GenBank/DDBJ whole genome shotgun (WGS) entry which is preliminary data.</text>
</comment>
<keyword evidence="3" id="KW-1185">Reference proteome</keyword>
<reference evidence="2 3" key="1">
    <citation type="submission" date="2019-12" db="EMBL/GenBank/DDBJ databases">
        <title>Shinella kummerowiae sp. nov., a symbiotic bacterium isolated from root nodules of the herbal legume Kummerowia stipulacea.</title>
        <authorList>
            <person name="Gao J."/>
        </authorList>
    </citation>
    <scope>NUCLEOTIDE SEQUENCE [LARGE SCALE GENOMIC DNA]</scope>
    <source>
        <strain evidence="2 3">CCBAU 25048</strain>
    </source>
</reference>
<dbReference type="EMBL" id="WUMK01000010">
    <property type="protein sequence ID" value="MXN48392.1"/>
    <property type="molecule type" value="Genomic_DNA"/>
</dbReference>
<dbReference type="Pfam" id="PF09945">
    <property type="entry name" value="DUF2177"/>
    <property type="match status" value="1"/>
</dbReference>
<evidence type="ECO:0000256" key="1">
    <source>
        <dbReference type="SAM" id="Phobius"/>
    </source>
</evidence>
<dbReference type="Proteomes" id="UP000435802">
    <property type="component" value="Unassembled WGS sequence"/>
</dbReference>
<dbReference type="InterPro" id="IPR018687">
    <property type="entry name" value="DUF2177_membr"/>
</dbReference>
<feature type="transmembrane region" description="Helical" evidence="1">
    <location>
        <begin position="43"/>
        <end position="64"/>
    </location>
</feature>
<protein>
    <submittedName>
        <fullName evidence="2">DUF2177 family protein</fullName>
    </submittedName>
</protein>
<feature type="transmembrane region" description="Helical" evidence="1">
    <location>
        <begin position="71"/>
        <end position="91"/>
    </location>
</feature>
<dbReference type="AlphaFoldDB" id="A0A6N8SN81"/>
<dbReference type="RefSeq" id="WP_160861885.1">
    <property type="nucleotide sequence ID" value="NZ_WUMK01000010.1"/>
</dbReference>
<keyword evidence="1" id="KW-0472">Membrane</keyword>
<gene>
    <name evidence="2" type="ORF">GR138_24570</name>
</gene>
<proteinExistence type="predicted"/>
<keyword evidence="1" id="KW-0812">Transmembrane</keyword>